<gene>
    <name evidence="1" type="ORF">Baya_3081</name>
</gene>
<dbReference type="AlphaFoldDB" id="A0A556TUD3"/>
<sequence length="112" mass="12628">MKEARDDGPVISSSSIPIEHNTLLISFPRKGIRGKQNCICEFETHAAIKEQLYRKQQKNCSPVAAYDRIGQQCLSIIKRQLSRSSLSRFYSRVVIHACFSLSYQAVALPGLE</sequence>
<proteinExistence type="predicted"/>
<keyword evidence="2" id="KW-1185">Reference proteome</keyword>
<evidence type="ECO:0000313" key="2">
    <source>
        <dbReference type="Proteomes" id="UP000319801"/>
    </source>
</evidence>
<dbReference type="EMBL" id="VCAZ01000019">
    <property type="protein sequence ID" value="TSK72097.1"/>
    <property type="molecule type" value="Genomic_DNA"/>
</dbReference>
<comment type="caution">
    <text evidence="1">The sequence shown here is derived from an EMBL/GenBank/DDBJ whole genome shotgun (WGS) entry which is preliminary data.</text>
</comment>
<reference evidence="1 2" key="1">
    <citation type="journal article" date="2019" name="Genome Biol. Evol.">
        <title>Whole-Genome Sequencing of the Giant Devil Catfish, Bagarius yarrelli.</title>
        <authorList>
            <person name="Jiang W."/>
            <person name="Lv Y."/>
            <person name="Cheng L."/>
            <person name="Yang K."/>
            <person name="Chao B."/>
            <person name="Wang X."/>
            <person name="Li Y."/>
            <person name="Pan X."/>
            <person name="You X."/>
            <person name="Zhang Y."/>
            <person name="Yang J."/>
            <person name="Li J."/>
            <person name="Zhang X."/>
            <person name="Liu S."/>
            <person name="Sun C."/>
            <person name="Yang J."/>
            <person name="Shi Q."/>
        </authorList>
    </citation>
    <scope>NUCLEOTIDE SEQUENCE [LARGE SCALE GENOMIC DNA]</scope>
    <source>
        <strain evidence="1">JWS20170419001</strain>
        <tissue evidence="1">Muscle</tissue>
    </source>
</reference>
<organism evidence="1 2">
    <name type="scientific">Bagarius yarrelli</name>
    <name type="common">Goonch</name>
    <name type="synonym">Bagrus yarrelli</name>
    <dbReference type="NCBI Taxonomy" id="175774"/>
    <lineage>
        <taxon>Eukaryota</taxon>
        <taxon>Metazoa</taxon>
        <taxon>Chordata</taxon>
        <taxon>Craniata</taxon>
        <taxon>Vertebrata</taxon>
        <taxon>Euteleostomi</taxon>
        <taxon>Actinopterygii</taxon>
        <taxon>Neopterygii</taxon>
        <taxon>Teleostei</taxon>
        <taxon>Ostariophysi</taxon>
        <taxon>Siluriformes</taxon>
        <taxon>Sisoridae</taxon>
        <taxon>Sisorinae</taxon>
        <taxon>Bagarius</taxon>
    </lineage>
</organism>
<name>A0A556TUD3_BAGYA</name>
<dbReference type="Proteomes" id="UP000319801">
    <property type="component" value="Unassembled WGS sequence"/>
</dbReference>
<evidence type="ECO:0000313" key="1">
    <source>
        <dbReference type="EMBL" id="TSK72097.1"/>
    </source>
</evidence>
<accession>A0A556TUD3</accession>
<protein>
    <submittedName>
        <fullName evidence="1">Uncharacterized protein</fullName>
    </submittedName>
</protein>